<dbReference type="GO" id="GO:0006950">
    <property type="term" value="P:response to stress"/>
    <property type="evidence" value="ECO:0007669"/>
    <property type="project" value="TreeGrafter"/>
</dbReference>
<evidence type="ECO:0000313" key="3">
    <source>
        <dbReference type="Proteomes" id="UP000614047"/>
    </source>
</evidence>
<sequence>MSSDAERPAGPGFELPLRMLMAFRAAIDEVHAELAREGHPDLRPMHGFVFQAIGPHGTTAVELGQRLGISKQAAGKTVETLERLGYVERAADSRDARRKVVRLTGRGVDSLARSAAAFERVRARWSGELGEERLRALEGDLRRLAPGDLFRLDVPGWFGSG</sequence>
<dbReference type="Pfam" id="PF12802">
    <property type="entry name" value="MarR_2"/>
    <property type="match status" value="1"/>
</dbReference>
<dbReference type="Gene3D" id="1.10.10.10">
    <property type="entry name" value="Winged helix-like DNA-binding domain superfamily/Winged helix DNA-binding domain"/>
    <property type="match status" value="1"/>
</dbReference>
<dbReference type="GO" id="GO:0003700">
    <property type="term" value="F:DNA-binding transcription factor activity"/>
    <property type="evidence" value="ECO:0007669"/>
    <property type="project" value="InterPro"/>
</dbReference>
<keyword evidence="3" id="KW-1185">Reference proteome</keyword>
<gene>
    <name evidence="2" type="ORF">IW256_005559</name>
</gene>
<dbReference type="GO" id="GO:0003677">
    <property type="term" value="F:DNA binding"/>
    <property type="evidence" value="ECO:0007669"/>
    <property type="project" value="UniProtKB-KW"/>
</dbReference>
<protein>
    <submittedName>
        <fullName evidence="2">DNA-binding MarR family transcriptional regulator</fullName>
    </submittedName>
</protein>
<evidence type="ECO:0000259" key="1">
    <source>
        <dbReference type="PROSITE" id="PS50995"/>
    </source>
</evidence>
<dbReference type="SUPFAM" id="SSF46785">
    <property type="entry name" value="Winged helix' DNA-binding domain"/>
    <property type="match status" value="1"/>
</dbReference>
<dbReference type="InterPro" id="IPR000835">
    <property type="entry name" value="HTH_MarR-typ"/>
</dbReference>
<accession>A0A931GQ82</accession>
<dbReference type="PROSITE" id="PS50995">
    <property type="entry name" value="HTH_MARR_2"/>
    <property type="match status" value="1"/>
</dbReference>
<proteinExistence type="predicted"/>
<keyword evidence="2" id="KW-0238">DNA-binding</keyword>
<dbReference type="PANTHER" id="PTHR33164:SF43">
    <property type="entry name" value="HTH-TYPE TRANSCRIPTIONAL REPRESSOR YETL"/>
    <property type="match status" value="1"/>
</dbReference>
<dbReference type="SMART" id="SM00347">
    <property type="entry name" value="HTH_MARR"/>
    <property type="match status" value="1"/>
</dbReference>
<feature type="domain" description="HTH marR-type" evidence="1">
    <location>
        <begin position="12"/>
        <end position="146"/>
    </location>
</feature>
<dbReference type="InterPro" id="IPR036388">
    <property type="entry name" value="WH-like_DNA-bd_sf"/>
</dbReference>
<dbReference type="PRINTS" id="PR00598">
    <property type="entry name" value="HTHMARR"/>
</dbReference>
<dbReference type="RefSeq" id="WP_197013754.1">
    <property type="nucleotide sequence ID" value="NZ_BAABES010000019.1"/>
</dbReference>
<organism evidence="2 3">
    <name type="scientific">Actinomadura viridis</name>
    <dbReference type="NCBI Taxonomy" id="58110"/>
    <lineage>
        <taxon>Bacteria</taxon>
        <taxon>Bacillati</taxon>
        <taxon>Actinomycetota</taxon>
        <taxon>Actinomycetes</taxon>
        <taxon>Streptosporangiales</taxon>
        <taxon>Thermomonosporaceae</taxon>
        <taxon>Actinomadura</taxon>
    </lineage>
</organism>
<comment type="caution">
    <text evidence="2">The sequence shown here is derived from an EMBL/GenBank/DDBJ whole genome shotgun (WGS) entry which is preliminary data.</text>
</comment>
<name>A0A931GQ82_9ACTN</name>
<dbReference type="InterPro" id="IPR039422">
    <property type="entry name" value="MarR/SlyA-like"/>
</dbReference>
<dbReference type="InterPro" id="IPR011991">
    <property type="entry name" value="ArsR-like_HTH"/>
</dbReference>
<dbReference type="EMBL" id="JADOUA010000001">
    <property type="protein sequence ID" value="MBG6091446.1"/>
    <property type="molecule type" value="Genomic_DNA"/>
</dbReference>
<dbReference type="InterPro" id="IPR036390">
    <property type="entry name" value="WH_DNA-bd_sf"/>
</dbReference>
<dbReference type="PANTHER" id="PTHR33164">
    <property type="entry name" value="TRANSCRIPTIONAL REGULATOR, MARR FAMILY"/>
    <property type="match status" value="1"/>
</dbReference>
<dbReference type="CDD" id="cd00090">
    <property type="entry name" value="HTH_ARSR"/>
    <property type="match status" value="1"/>
</dbReference>
<reference evidence="2" key="1">
    <citation type="submission" date="2020-11" db="EMBL/GenBank/DDBJ databases">
        <title>Sequencing the genomes of 1000 actinobacteria strains.</title>
        <authorList>
            <person name="Klenk H.-P."/>
        </authorList>
    </citation>
    <scope>NUCLEOTIDE SEQUENCE</scope>
    <source>
        <strain evidence="2">DSM 43175</strain>
    </source>
</reference>
<dbReference type="Proteomes" id="UP000614047">
    <property type="component" value="Unassembled WGS sequence"/>
</dbReference>
<dbReference type="AlphaFoldDB" id="A0A931GQ82"/>
<evidence type="ECO:0000313" key="2">
    <source>
        <dbReference type="EMBL" id="MBG6091446.1"/>
    </source>
</evidence>